<name>A0ABX9ZAF8_9BACL</name>
<proteinExistence type="inferred from homology"/>
<gene>
    <name evidence="4" type="ORF">EJA12_12545</name>
</gene>
<dbReference type="Gene3D" id="3.10.129.10">
    <property type="entry name" value="Hotdog Thioesterase"/>
    <property type="match status" value="1"/>
</dbReference>
<evidence type="ECO:0000256" key="2">
    <source>
        <dbReference type="ARBA" id="ARBA00022801"/>
    </source>
</evidence>
<dbReference type="InterPro" id="IPR006683">
    <property type="entry name" value="Thioestr_dom"/>
</dbReference>
<evidence type="ECO:0000313" key="4">
    <source>
        <dbReference type="EMBL" id="RSK25153.1"/>
    </source>
</evidence>
<dbReference type="CDD" id="cd03443">
    <property type="entry name" value="PaaI_thioesterase"/>
    <property type="match status" value="1"/>
</dbReference>
<dbReference type="InterPro" id="IPR039298">
    <property type="entry name" value="ACOT13"/>
</dbReference>
<sequence length="124" mass="13784">MMWIRQPFDEFLGYTYNRLSEEEVEVGLEVKDLYVNSAGVIHGGIISSLADVAMSNLVPADENGVQQMVTVDLNVSFLRAARGRALHAVARIEKDGRTLVHAVCTVYDEQERPVASAKGIFFRI</sequence>
<dbReference type="Pfam" id="PF03061">
    <property type="entry name" value="4HBT"/>
    <property type="match status" value="1"/>
</dbReference>
<organism evidence="4 5">
    <name type="scientific">Bhargavaea beijingensis</name>
    <dbReference type="NCBI Taxonomy" id="426756"/>
    <lineage>
        <taxon>Bacteria</taxon>
        <taxon>Bacillati</taxon>
        <taxon>Bacillota</taxon>
        <taxon>Bacilli</taxon>
        <taxon>Bacillales</taxon>
        <taxon>Caryophanaceae</taxon>
        <taxon>Bhargavaea</taxon>
    </lineage>
</organism>
<accession>A0ABX9ZAF8</accession>
<dbReference type="InterPro" id="IPR003736">
    <property type="entry name" value="PAAI_dom"/>
</dbReference>
<protein>
    <submittedName>
        <fullName evidence="4">PaaI family thioesterase</fullName>
    </submittedName>
</protein>
<evidence type="ECO:0000259" key="3">
    <source>
        <dbReference type="Pfam" id="PF03061"/>
    </source>
</evidence>
<dbReference type="EMBL" id="RWGW01000020">
    <property type="protein sequence ID" value="RSK25153.1"/>
    <property type="molecule type" value="Genomic_DNA"/>
</dbReference>
<dbReference type="PANTHER" id="PTHR21660:SF1">
    <property type="entry name" value="ACYL-COENZYME A THIOESTERASE 13"/>
    <property type="match status" value="1"/>
</dbReference>
<evidence type="ECO:0000256" key="1">
    <source>
        <dbReference type="ARBA" id="ARBA00008324"/>
    </source>
</evidence>
<keyword evidence="5" id="KW-1185">Reference proteome</keyword>
<dbReference type="NCBIfam" id="TIGR00369">
    <property type="entry name" value="unchar_dom_1"/>
    <property type="match status" value="1"/>
</dbReference>
<feature type="domain" description="Thioesterase" evidence="3">
    <location>
        <begin position="39"/>
        <end position="114"/>
    </location>
</feature>
<comment type="similarity">
    <text evidence="1">Belongs to the thioesterase PaaI family.</text>
</comment>
<keyword evidence="2" id="KW-0378">Hydrolase</keyword>
<dbReference type="InterPro" id="IPR029069">
    <property type="entry name" value="HotDog_dom_sf"/>
</dbReference>
<dbReference type="Proteomes" id="UP000272481">
    <property type="component" value="Unassembled WGS sequence"/>
</dbReference>
<evidence type="ECO:0000313" key="5">
    <source>
        <dbReference type="Proteomes" id="UP000272481"/>
    </source>
</evidence>
<comment type="caution">
    <text evidence="4">The sequence shown here is derived from an EMBL/GenBank/DDBJ whole genome shotgun (WGS) entry which is preliminary data.</text>
</comment>
<dbReference type="SUPFAM" id="SSF54637">
    <property type="entry name" value="Thioesterase/thiol ester dehydrase-isomerase"/>
    <property type="match status" value="1"/>
</dbReference>
<dbReference type="PANTHER" id="PTHR21660">
    <property type="entry name" value="THIOESTERASE SUPERFAMILY MEMBER-RELATED"/>
    <property type="match status" value="1"/>
</dbReference>
<reference evidence="4 5" key="1">
    <citation type="submission" date="2018-12" db="EMBL/GenBank/DDBJ databases">
        <title>Comparitive functional genomics of dry heat resistant strains isolated from the viking spacecraft.</title>
        <authorList>
            <person name="Seuylemezian A."/>
            <person name="Vaishampayan P."/>
        </authorList>
    </citation>
    <scope>NUCLEOTIDE SEQUENCE [LARGE SCALE GENOMIC DNA]</scope>
    <source>
        <strain evidence="4 5">M6-11</strain>
    </source>
</reference>